<evidence type="ECO:0000256" key="1">
    <source>
        <dbReference type="SAM" id="Phobius"/>
    </source>
</evidence>
<proteinExistence type="predicted"/>
<dbReference type="Proteomes" id="UP001153365">
    <property type="component" value="Unassembled WGS sequence"/>
</dbReference>
<reference evidence="2" key="1">
    <citation type="submission" date="2022-06" db="EMBL/GenBank/DDBJ databases">
        <authorList>
            <consortium name="SYNGENTA / RWTH Aachen University"/>
        </authorList>
    </citation>
    <scope>NUCLEOTIDE SEQUENCE</scope>
</reference>
<protein>
    <submittedName>
        <fullName evidence="2">Uncharacterized protein</fullName>
    </submittedName>
</protein>
<sequence length="100" mass="11094">MINQILIVAGSALFFNGAYSVYAERILLHGGTSLQYIPSKQLILQLIGSTVLLIFGITLSSTPLRDIYWKTELKQRSIDSFDSKMGFLDLNNRASILVGN</sequence>
<evidence type="ECO:0000313" key="2">
    <source>
        <dbReference type="EMBL" id="CAH7685308.1"/>
    </source>
</evidence>
<feature type="non-terminal residue" evidence="2">
    <location>
        <position position="1"/>
    </location>
</feature>
<evidence type="ECO:0000313" key="3">
    <source>
        <dbReference type="Proteomes" id="UP001153365"/>
    </source>
</evidence>
<keyword evidence="1" id="KW-1133">Transmembrane helix</keyword>
<dbReference type="EMBL" id="CALTRL010005720">
    <property type="protein sequence ID" value="CAH7685308.1"/>
    <property type="molecule type" value="Genomic_DNA"/>
</dbReference>
<keyword evidence="3" id="KW-1185">Reference proteome</keyword>
<feature type="transmembrane region" description="Helical" evidence="1">
    <location>
        <begin position="42"/>
        <end position="64"/>
    </location>
</feature>
<dbReference type="AlphaFoldDB" id="A0AAV0BDP5"/>
<comment type="caution">
    <text evidence="2">The sequence shown here is derived from an EMBL/GenBank/DDBJ whole genome shotgun (WGS) entry which is preliminary data.</text>
</comment>
<accession>A0AAV0BDP5</accession>
<organism evidence="2 3">
    <name type="scientific">Phakopsora pachyrhizi</name>
    <name type="common">Asian soybean rust disease fungus</name>
    <dbReference type="NCBI Taxonomy" id="170000"/>
    <lineage>
        <taxon>Eukaryota</taxon>
        <taxon>Fungi</taxon>
        <taxon>Dikarya</taxon>
        <taxon>Basidiomycota</taxon>
        <taxon>Pucciniomycotina</taxon>
        <taxon>Pucciniomycetes</taxon>
        <taxon>Pucciniales</taxon>
        <taxon>Phakopsoraceae</taxon>
        <taxon>Phakopsora</taxon>
    </lineage>
</organism>
<keyword evidence="1" id="KW-0812">Transmembrane</keyword>
<keyword evidence="1" id="KW-0472">Membrane</keyword>
<gene>
    <name evidence="2" type="ORF">PPACK8108_LOCUS19806</name>
</gene>
<feature type="non-terminal residue" evidence="2">
    <location>
        <position position="100"/>
    </location>
</feature>
<name>A0AAV0BDP5_PHAPC</name>